<dbReference type="InterPro" id="IPR009078">
    <property type="entry name" value="Ferritin-like_SF"/>
</dbReference>
<dbReference type="PANTHER" id="PTHR42932">
    <property type="entry name" value="GENERAL STRESS PROTEIN 20U"/>
    <property type="match status" value="1"/>
</dbReference>
<sequence length="148" mass="17110">MTNQEQVHRSLNQQIADWTVLYTKLHNFHWYVKGPTFFVLHAKFEELYTQAATYIDELAERLLAIGGHPVATLTESLELSAIKEAKQKLSAEDMVSELSHDFNQIISELKKGQQQAEDAHDDMTADIFLSMITDLEKHNWMLQSYLNE</sequence>
<dbReference type="Pfam" id="PF00210">
    <property type="entry name" value="Ferritin"/>
    <property type="match status" value="1"/>
</dbReference>
<dbReference type="OrthoDB" id="9797023at2"/>
<dbReference type="CDD" id="cd01043">
    <property type="entry name" value="DPS"/>
    <property type="match status" value="1"/>
</dbReference>
<dbReference type="InterPro" id="IPR023188">
    <property type="entry name" value="DPS_DNA-bd_CS"/>
</dbReference>
<dbReference type="EMBL" id="SCWE01000003">
    <property type="protein sequence ID" value="TDM01600.1"/>
    <property type="molecule type" value="Genomic_DNA"/>
</dbReference>
<protein>
    <submittedName>
        <fullName evidence="4">DNA starvation/stationary phase protection protein</fullName>
    </submittedName>
</protein>
<evidence type="ECO:0000313" key="5">
    <source>
        <dbReference type="Proteomes" id="UP000295328"/>
    </source>
</evidence>
<dbReference type="GO" id="GO:0016722">
    <property type="term" value="F:oxidoreductase activity, acting on metal ions"/>
    <property type="evidence" value="ECO:0007669"/>
    <property type="project" value="InterPro"/>
</dbReference>
<dbReference type="PROSITE" id="PS00819">
    <property type="entry name" value="DPS_2"/>
    <property type="match status" value="1"/>
</dbReference>
<accession>A0A4R6BJ30</accession>
<dbReference type="PROSITE" id="PS00818">
    <property type="entry name" value="DPS_1"/>
    <property type="match status" value="1"/>
</dbReference>
<feature type="domain" description="Ferritin/DPS" evidence="3">
    <location>
        <begin position="11"/>
        <end position="147"/>
    </location>
</feature>
<dbReference type="SUPFAM" id="SSF47240">
    <property type="entry name" value="Ferritin-like"/>
    <property type="match status" value="1"/>
</dbReference>
<dbReference type="PIRSF" id="PIRSF005900">
    <property type="entry name" value="Dps"/>
    <property type="match status" value="1"/>
</dbReference>
<dbReference type="PRINTS" id="PR01346">
    <property type="entry name" value="HELNAPAPROT"/>
</dbReference>
<keyword evidence="5" id="KW-1185">Reference proteome</keyword>
<evidence type="ECO:0000256" key="1">
    <source>
        <dbReference type="ARBA" id="ARBA00009497"/>
    </source>
</evidence>
<dbReference type="InterPro" id="IPR002177">
    <property type="entry name" value="DPS_DNA-bd"/>
</dbReference>
<comment type="similarity">
    <text evidence="1 2">Belongs to the Dps family.</text>
</comment>
<proteinExistence type="inferred from homology"/>
<evidence type="ECO:0000256" key="2">
    <source>
        <dbReference type="RuleBase" id="RU003875"/>
    </source>
</evidence>
<dbReference type="Proteomes" id="UP000295328">
    <property type="component" value="Unassembled WGS sequence"/>
</dbReference>
<dbReference type="GO" id="GO:0008199">
    <property type="term" value="F:ferric iron binding"/>
    <property type="evidence" value="ECO:0007669"/>
    <property type="project" value="InterPro"/>
</dbReference>
<reference evidence="4 5" key="1">
    <citation type="submission" date="2019-01" db="EMBL/GenBank/DDBJ databases">
        <title>Draft genome sequences of the type strains of six Macrococcus species.</title>
        <authorList>
            <person name="Mazhar S."/>
            <person name="Altermann E."/>
            <person name="Hill C."/>
            <person name="Mcauliffe O."/>
        </authorList>
    </citation>
    <scope>NUCLEOTIDE SEQUENCE [LARGE SCALE GENOMIC DNA]</scope>
    <source>
        <strain evidence="4 5">CCM4809</strain>
    </source>
</reference>
<dbReference type="RefSeq" id="WP_133430322.1">
    <property type="nucleotide sequence ID" value="NZ_BMCC01000001.1"/>
</dbReference>
<evidence type="ECO:0000313" key="4">
    <source>
        <dbReference type="EMBL" id="TDM01600.1"/>
    </source>
</evidence>
<dbReference type="AlphaFoldDB" id="A0A4R6BJ30"/>
<dbReference type="InterPro" id="IPR008331">
    <property type="entry name" value="Ferritin_DPS_dom"/>
</dbReference>
<evidence type="ECO:0000259" key="3">
    <source>
        <dbReference type="Pfam" id="PF00210"/>
    </source>
</evidence>
<organism evidence="4 5">
    <name type="scientific">Macrococcus hajekii</name>
    <dbReference type="NCBI Taxonomy" id="198482"/>
    <lineage>
        <taxon>Bacteria</taxon>
        <taxon>Bacillati</taxon>
        <taxon>Bacillota</taxon>
        <taxon>Bacilli</taxon>
        <taxon>Bacillales</taxon>
        <taxon>Staphylococcaceae</taxon>
        <taxon>Macrococcus</taxon>
    </lineage>
</organism>
<dbReference type="Gene3D" id="1.20.1260.10">
    <property type="match status" value="1"/>
</dbReference>
<comment type="caution">
    <text evidence="4">The sequence shown here is derived from an EMBL/GenBank/DDBJ whole genome shotgun (WGS) entry which is preliminary data.</text>
</comment>
<name>A0A4R6BJ30_9STAP</name>
<gene>
    <name evidence="4" type="ORF">ERX37_08890</name>
</gene>
<dbReference type="InterPro" id="IPR012347">
    <property type="entry name" value="Ferritin-like"/>
</dbReference>
<dbReference type="PANTHER" id="PTHR42932:SF1">
    <property type="entry name" value="GENERAL STRESS PROTEIN 20U"/>
    <property type="match status" value="1"/>
</dbReference>